<protein>
    <submittedName>
        <fullName evidence="2">RimJ/RimL family protein N-acetyltransferase</fullName>
    </submittedName>
</protein>
<dbReference type="InterPro" id="IPR051908">
    <property type="entry name" value="Ribosomal_N-acetyltransferase"/>
</dbReference>
<dbReference type="GO" id="GO:1990189">
    <property type="term" value="F:protein N-terminal-serine acetyltransferase activity"/>
    <property type="evidence" value="ECO:0007669"/>
    <property type="project" value="TreeGrafter"/>
</dbReference>
<dbReference type="AlphaFoldDB" id="A0A846RTW2"/>
<accession>A0A846RTW2</accession>
<keyword evidence="3" id="KW-1185">Reference proteome</keyword>
<sequence>MSAPNAVLRQWTTDDDGALHCAVAGSEDLRLQFGHHNLSTPDECRSFIEDQLARESASARHFAIEAGGKAVGSIGVTNMEFNHGTAWISYWLAAAARGSGLAARGLASASEWAFSEGLFRLELGHRVNNPASCRVATRAGFPAEGIEREKLRYGVERFDVETHARLATDPQPDLTPLPR</sequence>
<dbReference type="GO" id="GO:0005737">
    <property type="term" value="C:cytoplasm"/>
    <property type="evidence" value="ECO:0007669"/>
    <property type="project" value="TreeGrafter"/>
</dbReference>
<evidence type="ECO:0000313" key="3">
    <source>
        <dbReference type="Proteomes" id="UP000547458"/>
    </source>
</evidence>
<dbReference type="Proteomes" id="UP000547458">
    <property type="component" value="Unassembled WGS sequence"/>
</dbReference>
<evidence type="ECO:0000259" key="1">
    <source>
        <dbReference type="PROSITE" id="PS51186"/>
    </source>
</evidence>
<reference evidence="2 3" key="1">
    <citation type="submission" date="2020-03" db="EMBL/GenBank/DDBJ databases">
        <title>Sequencing the genomes of 1000 actinobacteria strains.</title>
        <authorList>
            <person name="Klenk H.-P."/>
        </authorList>
    </citation>
    <scope>NUCLEOTIDE SEQUENCE [LARGE SCALE GENOMIC DNA]</scope>
    <source>
        <strain evidence="2 3">DSM 16403</strain>
    </source>
</reference>
<evidence type="ECO:0000313" key="2">
    <source>
        <dbReference type="EMBL" id="NJC23964.1"/>
    </source>
</evidence>
<dbReference type="CDD" id="cd04301">
    <property type="entry name" value="NAT_SF"/>
    <property type="match status" value="1"/>
</dbReference>
<dbReference type="InterPro" id="IPR016181">
    <property type="entry name" value="Acyl_CoA_acyltransferase"/>
</dbReference>
<dbReference type="GO" id="GO:0008999">
    <property type="term" value="F:protein-N-terminal-alanine acetyltransferase activity"/>
    <property type="evidence" value="ECO:0007669"/>
    <property type="project" value="TreeGrafter"/>
</dbReference>
<dbReference type="PANTHER" id="PTHR43441">
    <property type="entry name" value="RIBOSOMAL-PROTEIN-SERINE ACETYLTRANSFERASE"/>
    <property type="match status" value="1"/>
</dbReference>
<dbReference type="Gene3D" id="3.40.630.30">
    <property type="match status" value="1"/>
</dbReference>
<dbReference type="EMBL" id="JAATJL010000001">
    <property type="protein sequence ID" value="NJC23964.1"/>
    <property type="molecule type" value="Genomic_DNA"/>
</dbReference>
<dbReference type="Pfam" id="PF13302">
    <property type="entry name" value="Acetyltransf_3"/>
    <property type="match status" value="1"/>
</dbReference>
<comment type="caution">
    <text evidence="2">The sequence shown here is derived from an EMBL/GenBank/DDBJ whole genome shotgun (WGS) entry which is preliminary data.</text>
</comment>
<gene>
    <name evidence="2" type="ORF">BJ994_003040</name>
</gene>
<dbReference type="RefSeq" id="WP_342450396.1">
    <property type="nucleotide sequence ID" value="NZ_JAATJL010000001.1"/>
</dbReference>
<dbReference type="PANTHER" id="PTHR43441:SF10">
    <property type="entry name" value="ACETYLTRANSFERASE"/>
    <property type="match status" value="1"/>
</dbReference>
<keyword evidence="2" id="KW-0808">Transferase</keyword>
<name>A0A846RTW2_9MICC</name>
<dbReference type="PROSITE" id="PS51186">
    <property type="entry name" value="GNAT"/>
    <property type="match status" value="1"/>
</dbReference>
<dbReference type="SUPFAM" id="SSF55729">
    <property type="entry name" value="Acyl-CoA N-acyltransferases (Nat)"/>
    <property type="match status" value="1"/>
</dbReference>
<proteinExistence type="predicted"/>
<dbReference type="InterPro" id="IPR000182">
    <property type="entry name" value="GNAT_dom"/>
</dbReference>
<feature type="domain" description="N-acetyltransferase" evidence="1">
    <location>
        <begin position="6"/>
        <end position="161"/>
    </location>
</feature>
<organism evidence="2 3">
    <name type="scientific">Arthrobacter pigmenti</name>
    <dbReference type="NCBI Taxonomy" id="271432"/>
    <lineage>
        <taxon>Bacteria</taxon>
        <taxon>Bacillati</taxon>
        <taxon>Actinomycetota</taxon>
        <taxon>Actinomycetes</taxon>
        <taxon>Micrococcales</taxon>
        <taxon>Micrococcaceae</taxon>
        <taxon>Arthrobacter</taxon>
    </lineage>
</organism>